<evidence type="ECO:0000313" key="2">
    <source>
        <dbReference type="EMBL" id="GEM38793.1"/>
    </source>
</evidence>
<reference evidence="2 3" key="1">
    <citation type="submission" date="2019-07" db="EMBL/GenBank/DDBJ databases">
        <title>Whole genome shotgun sequence of Nocardia ninae NBRC 108245.</title>
        <authorList>
            <person name="Hosoyama A."/>
            <person name="Uohara A."/>
            <person name="Ohji S."/>
            <person name="Ichikawa N."/>
        </authorList>
    </citation>
    <scope>NUCLEOTIDE SEQUENCE [LARGE SCALE GENOMIC DNA]</scope>
    <source>
        <strain evidence="2 3">NBRC 108245</strain>
    </source>
</reference>
<dbReference type="Proteomes" id="UP000321424">
    <property type="component" value="Unassembled WGS sequence"/>
</dbReference>
<keyword evidence="3" id="KW-1185">Reference proteome</keyword>
<keyword evidence="1" id="KW-1133">Transmembrane helix</keyword>
<feature type="transmembrane region" description="Helical" evidence="1">
    <location>
        <begin position="269"/>
        <end position="290"/>
    </location>
</feature>
<organism evidence="2 3">
    <name type="scientific">Nocardia ninae NBRC 108245</name>
    <dbReference type="NCBI Taxonomy" id="1210091"/>
    <lineage>
        <taxon>Bacteria</taxon>
        <taxon>Bacillati</taxon>
        <taxon>Actinomycetota</taxon>
        <taxon>Actinomycetes</taxon>
        <taxon>Mycobacteriales</taxon>
        <taxon>Nocardiaceae</taxon>
        <taxon>Nocardia</taxon>
    </lineage>
</organism>
<sequence>MINAAAIQSRNEMTAATTAATTRGSVAFTRLLRAELRWIFRRPRNLMMLGVLPFIPIAVGISLLFAEPSTSPHAGPGSGLLPAAVGNAFALPIAVIVIALTTGMPLTAAMAGADALAGEAAHGTLRGWLLAPVSRGRLLAVKTAGVAAVVLAATLPMALSGFAAGLVMNGTHATYSLSGSSVTFWAALGKIMIAVVWVTLQLLAVGAVALAISACTDHPLIVVIAVLGGTALSTLLTMLSPLDWLHPFLLTESWNAIGDVLRDPMPTDALVQSVLCALCYIGVGLSLAYLRLRTKDS</sequence>
<feature type="transmembrane region" description="Helical" evidence="1">
    <location>
        <begin position="219"/>
        <end position="239"/>
    </location>
</feature>
<gene>
    <name evidence="2" type="ORF">NN4_33120</name>
</gene>
<feature type="transmembrane region" description="Helical" evidence="1">
    <location>
        <begin position="187"/>
        <end position="212"/>
    </location>
</feature>
<dbReference type="GO" id="GO:0005886">
    <property type="term" value="C:plasma membrane"/>
    <property type="evidence" value="ECO:0007669"/>
    <property type="project" value="UniProtKB-SubCell"/>
</dbReference>
<dbReference type="PANTHER" id="PTHR37305:SF1">
    <property type="entry name" value="MEMBRANE PROTEIN"/>
    <property type="match status" value="1"/>
</dbReference>
<dbReference type="GO" id="GO:0140359">
    <property type="term" value="F:ABC-type transporter activity"/>
    <property type="evidence" value="ECO:0007669"/>
    <property type="project" value="InterPro"/>
</dbReference>
<feature type="transmembrane region" description="Helical" evidence="1">
    <location>
        <begin position="144"/>
        <end position="167"/>
    </location>
</feature>
<dbReference type="EMBL" id="BJXA01000019">
    <property type="protein sequence ID" value="GEM38793.1"/>
    <property type="molecule type" value="Genomic_DNA"/>
</dbReference>
<accession>A0A511MDR1</accession>
<dbReference type="PANTHER" id="PTHR37305">
    <property type="entry name" value="INTEGRAL MEMBRANE PROTEIN-RELATED"/>
    <property type="match status" value="1"/>
</dbReference>
<proteinExistence type="predicted"/>
<feature type="transmembrane region" description="Helical" evidence="1">
    <location>
        <begin position="46"/>
        <end position="66"/>
    </location>
</feature>
<name>A0A511MDR1_9NOCA</name>
<keyword evidence="1" id="KW-0812">Transmembrane</keyword>
<evidence type="ECO:0000256" key="1">
    <source>
        <dbReference type="SAM" id="Phobius"/>
    </source>
</evidence>
<dbReference type="AlphaFoldDB" id="A0A511MDR1"/>
<dbReference type="RefSeq" id="WP_222595084.1">
    <property type="nucleotide sequence ID" value="NZ_BJXA01000019.1"/>
</dbReference>
<feature type="transmembrane region" description="Helical" evidence="1">
    <location>
        <begin position="78"/>
        <end position="100"/>
    </location>
</feature>
<keyword evidence="1" id="KW-0472">Membrane</keyword>
<protein>
    <submittedName>
        <fullName evidence="2">Membrane protein</fullName>
    </submittedName>
</protein>
<dbReference type="Pfam" id="PF12679">
    <property type="entry name" value="ABC2_membrane_2"/>
    <property type="match status" value="1"/>
</dbReference>
<evidence type="ECO:0000313" key="3">
    <source>
        <dbReference type="Proteomes" id="UP000321424"/>
    </source>
</evidence>
<comment type="caution">
    <text evidence="2">The sequence shown here is derived from an EMBL/GenBank/DDBJ whole genome shotgun (WGS) entry which is preliminary data.</text>
</comment>